<reference evidence="2" key="1">
    <citation type="submission" date="2017-08" db="EMBL/GenBank/DDBJ databases">
        <authorList>
            <person name="Polle J.E."/>
            <person name="Barry K."/>
            <person name="Cushman J."/>
            <person name="Schmutz J."/>
            <person name="Tran D."/>
            <person name="Hathwaick L.T."/>
            <person name="Yim W.C."/>
            <person name="Jenkins J."/>
            <person name="Mckie-Krisberg Z.M."/>
            <person name="Prochnik S."/>
            <person name="Lindquist E."/>
            <person name="Dockter R.B."/>
            <person name="Adam C."/>
            <person name="Molina H."/>
            <person name="Bunkerborg J."/>
            <person name="Jin E."/>
            <person name="Buchheim M."/>
            <person name="Magnuson J."/>
        </authorList>
    </citation>
    <scope>NUCLEOTIDE SEQUENCE</scope>
    <source>
        <strain evidence="2">CCAP 19/18</strain>
    </source>
</reference>
<proteinExistence type="predicted"/>
<dbReference type="EMBL" id="MU069530">
    <property type="protein sequence ID" value="KAF5839851.1"/>
    <property type="molecule type" value="Genomic_DNA"/>
</dbReference>
<dbReference type="PANTHER" id="PTHR35709">
    <property type="entry name" value="PROTEIN PROTON GRADIENT REGULATION 5, CHLOROPLASTIC"/>
    <property type="match status" value="1"/>
</dbReference>
<evidence type="ECO:0000313" key="3">
    <source>
        <dbReference type="Proteomes" id="UP000815325"/>
    </source>
</evidence>
<name>A0ABQ7GZ20_DUNSA</name>
<organism evidence="2 3">
    <name type="scientific">Dunaliella salina</name>
    <name type="common">Green alga</name>
    <name type="synonym">Protococcus salinus</name>
    <dbReference type="NCBI Taxonomy" id="3046"/>
    <lineage>
        <taxon>Eukaryota</taxon>
        <taxon>Viridiplantae</taxon>
        <taxon>Chlorophyta</taxon>
        <taxon>core chlorophytes</taxon>
        <taxon>Chlorophyceae</taxon>
        <taxon>CS clade</taxon>
        <taxon>Chlamydomonadales</taxon>
        <taxon>Dunaliellaceae</taxon>
        <taxon>Dunaliella</taxon>
    </lineage>
</organism>
<keyword evidence="3" id="KW-1185">Reference proteome</keyword>
<gene>
    <name evidence="2" type="ORF">DUNSADRAFT_18394</name>
</gene>
<sequence length="147" mass="15443">MLQKPIIASSSSARPQALRTSAPSSSSSRLVYARAACLGASTSHQGFTAGQKVSQPALPTRPSSSGPRRGAVTMMGNKGSGGIFAPIVVATRNVVGEKDFNQIRGKAISLHSQVIKEFCSQFGVESKQVQGLIRLAKKNGEWLGFLA</sequence>
<dbReference type="PANTHER" id="PTHR35709:SF1">
    <property type="entry name" value="PROTEIN PROTON GRADIENT REGULATION 5, CHLOROPLASTIC"/>
    <property type="match status" value="1"/>
</dbReference>
<comment type="caution">
    <text evidence="2">The sequence shown here is derived from an EMBL/GenBank/DDBJ whole genome shotgun (WGS) entry which is preliminary data.</text>
</comment>
<evidence type="ECO:0000313" key="2">
    <source>
        <dbReference type="EMBL" id="KAF5839851.1"/>
    </source>
</evidence>
<evidence type="ECO:0000256" key="1">
    <source>
        <dbReference type="SAM" id="MobiDB-lite"/>
    </source>
</evidence>
<accession>A0ABQ7GZ20</accession>
<protein>
    <submittedName>
        <fullName evidence="2">Uncharacterized protein</fullName>
    </submittedName>
</protein>
<feature type="region of interest" description="Disordered" evidence="1">
    <location>
        <begin position="46"/>
        <end position="71"/>
    </location>
</feature>
<dbReference type="InterPro" id="IPR037497">
    <property type="entry name" value="PGR5"/>
</dbReference>
<feature type="region of interest" description="Disordered" evidence="1">
    <location>
        <begin position="1"/>
        <end position="24"/>
    </location>
</feature>
<dbReference type="Proteomes" id="UP000815325">
    <property type="component" value="Unassembled WGS sequence"/>
</dbReference>